<sequence>MMGNLQRLGKVSTYEIEPYSGLVNGLDAVPGNAALAVSTGPSRQLSSLDVATAHDHSVYYYRQAADILADVASWAYSDCEVLLDELQHRGIIGPGGATCKQVSVSNHPMLVVATAFFIRAGNVGVIAFRGTEPANAINFLTDANCRMVDFLAMGRVHGGFVRNVRAVWSELADSVQKAIDDQAEDKRLKALYITGHSLGGAMAIVAAALIFGRPVYVNWRPLVRGIYTYGQPMVGDKEFAKTCGRFDKMVFRHVYGKDLVTRLPSIILGDFEHFGYEFHGGEDGWSPRSKLSQQVISAALSIPVGMAAWVFDQIPVLHRVRLPYSVGDHSPISYLQAFREARS</sequence>
<organism evidence="2 3">
    <name type="scientific">Pendulispora brunnea</name>
    <dbReference type="NCBI Taxonomy" id="2905690"/>
    <lineage>
        <taxon>Bacteria</taxon>
        <taxon>Pseudomonadati</taxon>
        <taxon>Myxococcota</taxon>
        <taxon>Myxococcia</taxon>
        <taxon>Myxococcales</taxon>
        <taxon>Sorangiineae</taxon>
        <taxon>Pendulisporaceae</taxon>
        <taxon>Pendulispora</taxon>
    </lineage>
</organism>
<reference evidence="2 3" key="1">
    <citation type="submission" date="2021-12" db="EMBL/GenBank/DDBJ databases">
        <title>Discovery of the Pendulisporaceae a myxobacterial family with distinct sporulation behavior and unique specialized metabolism.</title>
        <authorList>
            <person name="Garcia R."/>
            <person name="Popoff A."/>
            <person name="Bader C.D."/>
            <person name="Loehr J."/>
            <person name="Walesch S."/>
            <person name="Walt C."/>
            <person name="Boldt J."/>
            <person name="Bunk B."/>
            <person name="Haeckl F.J.F.P.J."/>
            <person name="Gunesch A.P."/>
            <person name="Birkelbach J."/>
            <person name="Nuebel U."/>
            <person name="Pietschmann T."/>
            <person name="Bach T."/>
            <person name="Mueller R."/>
        </authorList>
    </citation>
    <scope>NUCLEOTIDE SEQUENCE [LARGE SCALE GENOMIC DNA]</scope>
    <source>
        <strain evidence="2 3">MSr12523</strain>
    </source>
</reference>
<feature type="domain" description="Fungal lipase-type" evidence="1">
    <location>
        <begin position="125"/>
        <end position="266"/>
    </location>
</feature>
<dbReference type="SUPFAM" id="SSF53474">
    <property type="entry name" value="alpha/beta-Hydrolases"/>
    <property type="match status" value="1"/>
</dbReference>
<dbReference type="PANTHER" id="PTHR46086">
    <property type="entry name" value="ALPHA/BETA-HYDROLASES SUPERFAMILY PROTEIN"/>
    <property type="match status" value="1"/>
</dbReference>
<protein>
    <submittedName>
        <fullName evidence="2">Lipase family protein</fullName>
    </submittedName>
</protein>
<evidence type="ECO:0000259" key="1">
    <source>
        <dbReference type="Pfam" id="PF01764"/>
    </source>
</evidence>
<dbReference type="EMBL" id="CP089982">
    <property type="protein sequence ID" value="WXA90232.1"/>
    <property type="molecule type" value="Genomic_DNA"/>
</dbReference>
<dbReference type="InterPro" id="IPR044819">
    <property type="entry name" value="OBL-like"/>
</dbReference>
<dbReference type="Pfam" id="PF01764">
    <property type="entry name" value="Lipase_3"/>
    <property type="match status" value="1"/>
</dbReference>
<evidence type="ECO:0000313" key="2">
    <source>
        <dbReference type="EMBL" id="WXA90232.1"/>
    </source>
</evidence>
<evidence type="ECO:0000313" key="3">
    <source>
        <dbReference type="Proteomes" id="UP001379533"/>
    </source>
</evidence>
<name>A0ABZ2JZ92_9BACT</name>
<keyword evidence="3" id="KW-1185">Reference proteome</keyword>
<dbReference type="Proteomes" id="UP001379533">
    <property type="component" value="Chromosome"/>
</dbReference>
<dbReference type="Gene3D" id="3.40.50.1820">
    <property type="entry name" value="alpha/beta hydrolase"/>
    <property type="match status" value="1"/>
</dbReference>
<dbReference type="CDD" id="cd00519">
    <property type="entry name" value="Lipase_3"/>
    <property type="match status" value="1"/>
</dbReference>
<dbReference type="PANTHER" id="PTHR46086:SF3">
    <property type="entry name" value="TRIACYLGLYCEROL LIPASE OBL1"/>
    <property type="match status" value="1"/>
</dbReference>
<dbReference type="InterPro" id="IPR002921">
    <property type="entry name" value="Fungal_lipase-type"/>
</dbReference>
<accession>A0ABZ2JZ92</accession>
<proteinExistence type="predicted"/>
<gene>
    <name evidence="2" type="ORF">LZC95_27690</name>
</gene>
<dbReference type="InterPro" id="IPR029058">
    <property type="entry name" value="AB_hydrolase_fold"/>
</dbReference>
<dbReference type="RefSeq" id="WP_394840845.1">
    <property type="nucleotide sequence ID" value="NZ_CP089982.1"/>
</dbReference>